<dbReference type="EMBL" id="JANPWB010000001">
    <property type="protein sequence ID" value="KAJ1214429.1"/>
    <property type="molecule type" value="Genomic_DNA"/>
</dbReference>
<reference evidence="3" key="1">
    <citation type="journal article" date="2022" name="bioRxiv">
        <title>Sequencing and chromosome-scale assembly of the giantPleurodeles waltlgenome.</title>
        <authorList>
            <person name="Brown T."/>
            <person name="Elewa A."/>
            <person name="Iarovenko S."/>
            <person name="Subramanian E."/>
            <person name="Araus A.J."/>
            <person name="Petzold A."/>
            <person name="Susuki M."/>
            <person name="Suzuki K.-i.T."/>
            <person name="Hayashi T."/>
            <person name="Toyoda A."/>
            <person name="Oliveira C."/>
            <person name="Osipova E."/>
            <person name="Leigh N.D."/>
            <person name="Simon A."/>
            <person name="Yun M.H."/>
        </authorList>
    </citation>
    <scope>NUCLEOTIDE SEQUENCE</scope>
    <source>
        <strain evidence="3">20211129_DDA</strain>
        <tissue evidence="3">Liver</tissue>
    </source>
</reference>
<evidence type="ECO:0000313" key="4">
    <source>
        <dbReference type="Proteomes" id="UP001066276"/>
    </source>
</evidence>
<organism evidence="3 4">
    <name type="scientific">Pleurodeles waltl</name>
    <name type="common">Iberian ribbed newt</name>
    <dbReference type="NCBI Taxonomy" id="8319"/>
    <lineage>
        <taxon>Eukaryota</taxon>
        <taxon>Metazoa</taxon>
        <taxon>Chordata</taxon>
        <taxon>Craniata</taxon>
        <taxon>Vertebrata</taxon>
        <taxon>Euteleostomi</taxon>
        <taxon>Amphibia</taxon>
        <taxon>Batrachia</taxon>
        <taxon>Caudata</taxon>
        <taxon>Salamandroidea</taxon>
        <taxon>Salamandridae</taxon>
        <taxon>Pleurodelinae</taxon>
        <taxon>Pleurodeles</taxon>
    </lineage>
</organism>
<comment type="caution">
    <text evidence="3">The sequence shown here is derived from an EMBL/GenBank/DDBJ whole genome shotgun (WGS) entry which is preliminary data.</text>
</comment>
<feature type="region of interest" description="Disordered" evidence="2">
    <location>
        <begin position="36"/>
        <end position="76"/>
    </location>
</feature>
<keyword evidence="1" id="KW-0175">Coiled coil</keyword>
<sequence>MVEDWAPGPSLQTIHLRATRSFATVGAPCHLDDMASQEEGRHPERALCKNPSKKSGTSPTSGGNTTYGGGTSSGELVEEDTAPITRSFREVLFAVLQEDLATLRQEIATEVKELKSDVAELGKRVDMERTHDAQEKELDHYRQEILTFQDSNCELQYRLEDLEKRSCCYNIHIRGVPTQAMPGSLEDFVIHLFRHVVTGA</sequence>
<protein>
    <submittedName>
        <fullName evidence="3">Uncharacterized protein</fullName>
    </submittedName>
</protein>
<proteinExistence type="predicted"/>
<feature type="compositionally biased region" description="Basic and acidic residues" evidence="2">
    <location>
        <begin position="36"/>
        <end position="47"/>
    </location>
</feature>
<evidence type="ECO:0000256" key="1">
    <source>
        <dbReference type="SAM" id="Coils"/>
    </source>
</evidence>
<name>A0AAV7WK53_PLEWA</name>
<feature type="coiled-coil region" evidence="1">
    <location>
        <begin position="93"/>
        <end position="144"/>
    </location>
</feature>
<dbReference type="Proteomes" id="UP001066276">
    <property type="component" value="Chromosome 1_1"/>
</dbReference>
<evidence type="ECO:0000256" key="2">
    <source>
        <dbReference type="SAM" id="MobiDB-lite"/>
    </source>
</evidence>
<evidence type="ECO:0000313" key="3">
    <source>
        <dbReference type="EMBL" id="KAJ1214429.1"/>
    </source>
</evidence>
<gene>
    <name evidence="3" type="ORF">NDU88_002048</name>
</gene>
<keyword evidence="4" id="KW-1185">Reference proteome</keyword>
<dbReference type="AlphaFoldDB" id="A0AAV7WK53"/>
<accession>A0AAV7WK53</accession>
<feature type="compositionally biased region" description="Low complexity" evidence="2">
    <location>
        <begin position="55"/>
        <end position="64"/>
    </location>
</feature>